<name>A0A4R9K3D7_9LEPT</name>
<keyword evidence="2" id="KW-1185">Reference proteome</keyword>
<dbReference type="OrthoDB" id="330989at2"/>
<gene>
    <name evidence="1" type="ORF">EHQ64_12110</name>
</gene>
<protein>
    <submittedName>
        <fullName evidence="1">Uncharacterized protein</fullName>
    </submittedName>
</protein>
<evidence type="ECO:0000313" key="2">
    <source>
        <dbReference type="Proteomes" id="UP000297762"/>
    </source>
</evidence>
<sequence length="205" mass="23016">MSESENNVIYSYMDGLKKKIFLGVLASLLIFQCKLIPFDFIDQDGASTDGYNPLCLAFKLYNTSCPNCRADLDINSNPVQLYTQNSLKYPYYNSEGEPAPALQNWRSSSSEFLHLETFSDSGIMVFSKGLIFKFTDNLGNVYENYDDSFQLEQTVNSGSGDDSEIYGTVTGQLRNKSNFSDTINVTGKIRNFRSNYSQIECSNGV</sequence>
<proteinExistence type="predicted"/>
<comment type="caution">
    <text evidence="1">The sequence shown here is derived from an EMBL/GenBank/DDBJ whole genome shotgun (WGS) entry which is preliminary data.</text>
</comment>
<dbReference type="EMBL" id="RQGF01000028">
    <property type="protein sequence ID" value="TGL60569.1"/>
    <property type="molecule type" value="Genomic_DNA"/>
</dbReference>
<dbReference type="AlphaFoldDB" id="A0A4R9K3D7"/>
<accession>A0A4R9K3D7</accession>
<evidence type="ECO:0000313" key="1">
    <source>
        <dbReference type="EMBL" id="TGL60569.1"/>
    </source>
</evidence>
<dbReference type="Proteomes" id="UP000297762">
    <property type="component" value="Unassembled WGS sequence"/>
</dbReference>
<reference evidence="1" key="1">
    <citation type="journal article" date="2019" name="PLoS Negl. Trop. Dis.">
        <title>Revisiting the worldwide diversity of Leptospira species in the environment.</title>
        <authorList>
            <person name="Vincent A.T."/>
            <person name="Schiettekatte O."/>
            <person name="Bourhy P."/>
            <person name="Veyrier F.J."/>
            <person name="Picardeau M."/>
        </authorList>
    </citation>
    <scope>NUCLEOTIDE SEQUENCE [LARGE SCALE GENOMIC DNA]</scope>
    <source>
        <strain evidence="1">201702455</strain>
    </source>
</reference>
<organism evidence="1 2">
    <name type="scientific">Leptospira sarikeiensis</name>
    <dbReference type="NCBI Taxonomy" id="2484943"/>
    <lineage>
        <taxon>Bacteria</taxon>
        <taxon>Pseudomonadati</taxon>
        <taxon>Spirochaetota</taxon>
        <taxon>Spirochaetia</taxon>
        <taxon>Leptospirales</taxon>
        <taxon>Leptospiraceae</taxon>
        <taxon>Leptospira</taxon>
    </lineage>
</organism>